<evidence type="ECO:0000313" key="8">
    <source>
        <dbReference type="Proteomes" id="UP000321250"/>
    </source>
</evidence>
<dbReference type="Pfam" id="PF00924">
    <property type="entry name" value="MS_channel_2nd"/>
    <property type="match status" value="1"/>
</dbReference>
<dbReference type="InterPro" id="IPR006685">
    <property type="entry name" value="MscS_channel_2nd"/>
</dbReference>
<dbReference type="Gene3D" id="2.30.30.60">
    <property type="match status" value="1"/>
</dbReference>
<feature type="domain" description="Mechanosensitive ion channel MscS" evidence="6">
    <location>
        <begin position="190"/>
        <end position="255"/>
    </location>
</feature>
<keyword evidence="4 5" id="KW-0472">Membrane</keyword>
<feature type="transmembrane region" description="Helical" evidence="5">
    <location>
        <begin position="93"/>
        <end position="113"/>
    </location>
</feature>
<dbReference type="OrthoDB" id="9792218at2"/>
<evidence type="ECO:0000256" key="1">
    <source>
        <dbReference type="ARBA" id="ARBA00004370"/>
    </source>
</evidence>
<keyword evidence="8" id="KW-1185">Reference proteome</keyword>
<keyword evidence="3 5" id="KW-1133">Transmembrane helix</keyword>
<dbReference type="InterPro" id="IPR023408">
    <property type="entry name" value="MscS_beta-dom_sf"/>
</dbReference>
<dbReference type="AlphaFoldDB" id="A0A5C6UJ39"/>
<feature type="transmembrane region" description="Helical" evidence="5">
    <location>
        <begin position="20"/>
        <end position="42"/>
    </location>
</feature>
<protein>
    <submittedName>
        <fullName evidence="7">Mechanosensitive ion channel</fullName>
    </submittedName>
</protein>
<evidence type="ECO:0000256" key="5">
    <source>
        <dbReference type="SAM" id="Phobius"/>
    </source>
</evidence>
<dbReference type="InterPro" id="IPR010920">
    <property type="entry name" value="LSM_dom_sf"/>
</dbReference>
<name>A0A5C6UJ39_9SPHN</name>
<gene>
    <name evidence="7" type="ORF">FSB78_01165</name>
</gene>
<dbReference type="PANTHER" id="PTHR30566">
    <property type="entry name" value="YNAI-RELATED MECHANOSENSITIVE ION CHANNEL"/>
    <property type="match status" value="1"/>
</dbReference>
<dbReference type="PANTHER" id="PTHR30566:SF25">
    <property type="entry name" value="INNER MEMBRANE PROTEIN"/>
    <property type="match status" value="1"/>
</dbReference>
<evidence type="ECO:0000256" key="3">
    <source>
        <dbReference type="ARBA" id="ARBA00022989"/>
    </source>
</evidence>
<evidence type="ECO:0000256" key="2">
    <source>
        <dbReference type="ARBA" id="ARBA00022692"/>
    </source>
</evidence>
<keyword evidence="2 5" id="KW-0812">Transmembrane</keyword>
<feature type="transmembrane region" description="Helical" evidence="5">
    <location>
        <begin position="167"/>
        <end position="186"/>
    </location>
</feature>
<feature type="transmembrane region" description="Helical" evidence="5">
    <location>
        <begin position="63"/>
        <end position="81"/>
    </location>
</feature>
<organism evidence="7 8">
    <name type="scientific">Sphingomonas ginsenosidivorax</name>
    <dbReference type="NCBI Taxonomy" id="862135"/>
    <lineage>
        <taxon>Bacteria</taxon>
        <taxon>Pseudomonadati</taxon>
        <taxon>Pseudomonadota</taxon>
        <taxon>Alphaproteobacteria</taxon>
        <taxon>Sphingomonadales</taxon>
        <taxon>Sphingomonadaceae</taxon>
        <taxon>Sphingomonas</taxon>
    </lineage>
</organism>
<dbReference type="GO" id="GO:0008381">
    <property type="term" value="F:mechanosensitive monoatomic ion channel activity"/>
    <property type="evidence" value="ECO:0007669"/>
    <property type="project" value="UniProtKB-ARBA"/>
</dbReference>
<accession>A0A5C6UJ39</accession>
<evidence type="ECO:0000313" key="7">
    <source>
        <dbReference type="EMBL" id="TXC72679.1"/>
    </source>
</evidence>
<dbReference type="Proteomes" id="UP000321250">
    <property type="component" value="Unassembled WGS sequence"/>
</dbReference>
<dbReference type="EMBL" id="VOQR01000001">
    <property type="protein sequence ID" value="TXC72679.1"/>
    <property type="molecule type" value="Genomic_DNA"/>
</dbReference>
<dbReference type="GO" id="GO:0016020">
    <property type="term" value="C:membrane"/>
    <property type="evidence" value="ECO:0007669"/>
    <property type="project" value="UniProtKB-SubCell"/>
</dbReference>
<evidence type="ECO:0000259" key="6">
    <source>
        <dbReference type="Pfam" id="PF00924"/>
    </source>
</evidence>
<reference evidence="7 8" key="1">
    <citation type="journal article" date="2013" name="Antonie Van Leeuwenhoek">
        <title>Sphingomonas ginsenosidivorax sp. nov., with the ability to transform ginsenosides.</title>
        <authorList>
            <person name="Jin X.F."/>
            <person name="Kim J.K."/>
            <person name="Liu Q.M."/>
            <person name="Kang M.S."/>
            <person name="He D."/>
            <person name="Jin F.X."/>
            <person name="Kim S.C."/>
            <person name="Im W.T."/>
        </authorList>
    </citation>
    <scope>NUCLEOTIDE SEQUENCE [LARGE SCALE GENOMIC DNA]</scope>
    <source>
        <strain evidence="7 8">KHI67</strain>
    </source>
</reference>
<sequence length="366" mass="40795">MRRLFRSLHVPPDWVWVESVIAVSVAVLAALIAHWLTMRIAGHAERRSTAKTDGLVLARIRRPLRAVFVAVAVSFVARFLPMDGDVQDMWHQALGFIVPALLGWLAVAALRAFQDVIEIRSDITVEDNLRARRKRTRAAILGRIGTFFIIFISVCLMLLSVPGIRTIGVTLMASAGIAGLVVGAAAQPALKNLIAGVQMAFTEPIRLDDVVIVAGEWGRVEQIHLTFVVIKIWDERRLVVPVSKFLEESFQNWTRETSQLLGSVFWYLDPSADIPRFRAKLAEVVTANPRWDRRFFNVQVTDMKADAIEVRGLMTAKDAAIAFDLRCDVREAMLAFVRDEMPEAMPRGRFLMGPDVVTAGRISGSV</sequence>
<feature type="transmembrane region" description="Helical" evidence="5">
    <location>
        <begin position="140"/>
        <end position="161"/>
    </location>
</feature>
<evidence type="ECO:0000256" key="4">
    <source>
        <dbReference type="ARBA" id="ARBA00023136"/>
    </source>
</evidence>
<comment type="caution">
    <text evidence="7">The sequence shown here is derived from an EMBL/GenBank/DDBJ whole genome shotgun (WGS) entry which is preliminary data.</text>
</comment>
<comment type="subcellular location">
    <subcellularLocation>
        <location evidence="1">Membrane</location>
    </subcellularLocation>
</comment>
<proteinExistence type="predicted"/>
<dbReference type="Gene3D" id="1.10.287.1260">
    <property type="match status" value="1"/>
</dbReference>
<dbReference type="SUPFAM" id="SSF50182">
    <property type="entry name" value="Sm-like ribonucleoproteins"/>
    <property type="match status" value="1"/>
</dbReference>